<reference evidence="3" key="1">
    <citation type="submission" date="2020-11" db="EMBL/GenBank/DDBJ databases">
        <authorList>
            <person name="Tran Van P."/>
        </authorList>
    </citation>
    <scope>NUCLEOTIDE SEQUENCE</scope>
</reference>
<evidence type="ECO:0000313" key="3">
    <source>
        <dbReference type="EMBL" id="CAD7248983.1"/>
    </source>
</evidence>
<dbReference type="EMBL" id="LR901606">
    <property type="protein sequence ID" value="CAD7248983.1"/>
    <property type="molecule type" value="Genomic_DNA"/>
</dbReference>
<feature type="repeat" description="TPR" evidence="1">
    <location>
        <begin position="204"/>
        <end position="237"/>
    </location>
</feature>
<keyword evidence="1" id="KW-0802">TPR repeat</keyword>
<dbReference type="InterPro" id="IPR019734">
    <property type="entry name" value="TPR_rpt"/>
</dbReference>
<dbReference type="SMART" id="SM00028">
    <property type="entry name" value="TPR"/>
    <property type="match status" value="3"/>
</dbReference>
<organism evidence="3">
    <name type="scientific">Darwinula stevensoni</name>
    <dbReference type="NCBI Taxonomy" id="69355"/>
    <lineage>
        <taxon>Eukaryota</taxon>
        <taxon>Metazoa</taxon>
        <taxon>Ecdysozoa</taxon>
        <taxon>Arthropoda</taxon>
        <taxon>Crustacea</taxon>
        <taxon>Oligostraca</taxon>
        <taxon>Ostracoda</taxon>
        <taxon>Podocopa</taxon>
        <taxon>Podocopida</taxon>
        <taxon>Darwinulocopina</taxon>
        <taxon>Darwinuloidea</taxon>
        <taxon>Darwinulidae</taxon>
        <taxon>Darwinula</taxon>
    </lineage>
</organism>
<dbReference type="Gene3D" id="1.25.40.10">
    <property type="entry name" value="Tetratricopeptide repeat domain"/>
    <property type="match status" value="1"/>
</dbReference>
<dbReference type="PANTHER" id="PTHR46014">
    <property type="entry name" value="TETRATRICOPEPTIDE REPEAT PROTEIN 1"/>
    <property type="match status" value="1"/>
</dbReference>
<dbReference type="PROSITE" id="PS50005">
    <property type="entry name" value="TPR"/>
    <property type="match status" value="1"/>
</dbReference>
<dbReference type="AlphaFoldDB" id="A0A7R9A5H3"/>
<sequence length="304" mass="34865">MKQRMKWTGSDEEAEKAVRSKLLLRLARLEPRRNAERERVARSPRGLRSEWPERIAFLQSTNADEYYAVDLFRLSDIMAGRSQSPGAESVSKAEEAGKEDELAADYVDEDGLKKAEEGWTDEEKEEHHQAALRLKEEGNATFKELKYEEARLFYTEALKKCPTCCPKDRAVLYHNRAVMKTYLKFPDAAIDDLSQALKYDPTYTKALLRRAAIFEESDRLDEALKDYQQLCELDPSNRTGREALIRLPPLVQEKNEKLKAEMLDKLKDLGNMVLKPFGLSTENFNVAKDPQTGNYSINFQNSSS</sequence>
<feature type="compositionally biased region" description="Basic and acidic residues" evidence="2">
    <location>
        <begin position="91"/>
        <end position="101"/>
    </location>
</feature>
<dbReference type="SUPFAM" id="SSF48452">
    <property type="entry name" value="TPR-like"/>
    <property type="match status" value="1"/>
</dbReference>
<gene>
    <name evidence="3" type="ORF">DSTB1V02_LOCUS8784</name>
</gene>
<evidence type="ECO:0000313" key="4">
    <source>
        <dbReference type="Proteomes" id="UP000677054"/>
    </source>
</evidence>
<evidence type="ECO:0008006" key="5">
    <source>
        <dbReference type="Google" id="ProtNLM"/>
    </source>
</evidence>
<accession>A0A7R9A5H3</accession>
<dbReference type="InterPro" id="IPR052769">
    <property type="entry name" value="TPR_domain_protein"/>
</dbReference>
<dbReference type="OrthoDB" id="1872379at2759"/>
<name>A0A7R9A5H3_9CRUS</name>
<dbReference type="EMBL" id="CAJPEV010002089">
    <property type="protein sequence ID" value="CAG0895606.1"/>
    <property type="molecule type" value="Genomic_DNA"/>
</dbReference>
<protein>
    <recommendedName>
        <fullName evidence="5">Tetratricopeptide repeat protein 1</fullName>
    </recommendedName>
</protein>
<dbReference type="InterPro" id="IPR011990">
    <property type="entry name" value="TPR-like_helical_dom_sf"/>
</dbReference>
<dbReference type="PANTHER" id="PTHR46014:SF1">
    <property type="entry name" value="TETRATRICOPEPTIDE REPEAT PROTEIN 1"/>
    <property type="match status" value="1"/>
</dbReference>
<evidence type="ECO:0000256" key="2">
    <source>
        <dbReference type="SAM" id="MobiDB-lite"/>
    </source>
</evidence>
<dbReference type="Pfam" id="PF13181">
    <property type="entry name" value="TPR_8"/>
    <property type="match status" value="1"/>
</dbReference>
<keyword evidence="4" id="KW-1185">Reference proteome</keyword>
<evidence type="ECO:0000256" key="1">
    <source>
        <dbReference type="PROSITE-ProRule" id="PRU00339"/>
    </source>
</evidence>
<feature type="region of interest" description="Disordered" evidence="2">
    <location>
        <begin position="81"/>
        <end position="107"/>
    </location>
</feature>
<dbReference type="Proteomes" id="UP000677054">
    <property type="component" value="Unassembled WGS sequence"/>
</dbReference>
<proteinExistence type="predicted"/>